<dbReference type="EMBL" id="CACVBS010000099">
    <property type="protein sequence ID" value="CAA7270862.1"/>
    <property type="molecule type" value="Genomic_DNA"/>
</dbReference>
<dbReference type="Proteomes" id="UP000467700">
    <property type="component" value="Unassembled WGS sequence"/>
</dbReference>
<accession>A0A8S0X937</accession>
<evidence type="ECO:0000313" key="2">
    <source>
        <dbReference type="Proteomes" id="UP000467700"/>
    </source>
</evidence>
<dbReference type="AlphaFoldDB" id="A0A8S0X937"/>
<sequence length="110" mass="12333">MQLRRALPNGQQTTCELEAANSCILDDTDDVRELDLDLDAELCPCAQSWSWPLPLTPTGYGPGSLRRRFFALSIVPILSRIALSSLSLRPYLNARPFSPNGCTYKRKSKY</sequence>
<reference evidence="1 2" key="1">
    <citation type="submission" date="2020-01" db="EMBL/GenBank/DDBJ databases">
        <authorList>
            <person name="Gupta K D."/>
        </authorList>
    </citation>
    <scope>NUCLEOTIDE SEQUENCE [LARGE SCALE GENOMIC DNA]</scope>
</reference>
<name>A0A8S0X937_CYCAE</name>
<organism evidence="1 2">
    <name type="scientific">Cyclocybe aegerita</name>
    <name type="common">Black poplar mushroom</name>
    <name type="synonym">Agrocybe aegerita</name>
    <dbReference type="NCBI Taxonomy" id="1973307"/>
    <lineage>
        <taxon>Eukaryota</taxon>
        <taxon>Fungi</taxon>
        <taxon>Dikarya</taxon>
        <taxon>Basidiomycota</taxon>
        <taxon>Agaricomycotina</taxon>
        <taxon>Agaricomycetes</taxon>
        <taxon>Agaricomycetidae</taxon>
        <taxon>Agaricales</taxon>
        <taxon>Agaricineae</taxon>
        <taxon>Bolbitiaceae</taxon>
        <taxon>Cyclocybe</taxon>
    </lineage>
</organism>
<keyword evidence="2" id="KW-1185">Reference proteome</keyword>
<protein>
    <submittedName>
        <fullName evidence="1">Uncharacterized protein</fullName>
    </submittedName>
</protein>
<comment type="caution">
    <text evidence="1">The sequence shown here is derived from an EMBL/GenBank/DDBJ whole genome shotgun (WGS) entry which is preliminary data.</text>
</comment>
<proteinExistence type="predicted"/>
<evidence type="ECO:0000313" key="1">
    <source>
        <dbReference type="EMBL" id="CAA7270862.1"/>
    </source>
</evidence>
<gene>
    <name evidence="1" type="ORF">AAE3_LOCUS13121</name>
</gene>